<evidence type="ECO:0000313" key="2">
    <source>
        <dbReference type="Proteomes" id="UP000012174"/>
    </source>
</evidence>
<reference evidence="2" key="1">
    <citation type="journal article" date="2013" name="Genome Announc.">
        <title>Draft genome sequence of the grapevine dieback fungus Eutypa lata UCR-EL1.</title>
        <authorList>
            <person name="Blanco-Ulate B."/>
            <person name="Rolshausen P.E."/>
            <person name="Cantu D."/>
        </authorList>
    </citation>
    <scope>NUCLEOTIDE SEQUENCE [LARGE SCALE GENOMIC DNA]</scope>
    <source>
        <strain evidence="2">UCR-EL1</strain>
    </source>
</reference>
<dbReference type="HOGENOM" id="CLU_139288_0_0_1"/>
<evidence type="ECO:0000313" key="1">
    <source>
        <dbReference type="EMBL" id="EMR63976.1"/>
    </source>
</evidence>
<keyword evidence="2" id="KW-1185">Reference proteome</keyword>
<dbReference type="OMA" id="QIHQIAR"/>
<dbReference type="Proteomes" id="UP000012174">
    <property type="component" value="Unassembled WGS sequence"/>
</dbReference>
<dbReference type="EMBL" id="KB707130">
    <property type="protein sequence ID" value="EMR63976.1"/>
    <property type="molecule type" value="Genomic_DNA"/>
</dbReference>
<gene>
    <name evidence="1" type="ORF">UCREL1_9064</name>
</gene>
<proteinExistence type="predicted"/>
<dbReference type="eggNOG" id="ENOG502SP0W">
    <property type="taxonomic scope" value="Eukaryota"/>
</dbReference>
<organism evidence="1 2">
    <name type="scientific">Eutypa lata (strain UCR-EL1)</name>
    <name type="common">Grapevine dieback disease fungus</name>
    <name type="synonym">Eutypa armeniacae</name>
    <dbReference type="NCBI Taxonomy" id="1287681"/>
    <lineage>
        <taxon>Eukaryota</taxon>
        <taxon>Fungi</taxon>
        <taxon>Dikarya</taxon>
        <taxon>Ascomycota</taxon>
        <taxon>Pezizomycotina</taxon>
        <taxon>Sordariomycetes</taxon>
        <taxon>Xylariomycetidae</taxon>
        <taxon>Xylariales</taxon>
        <taxon>Diatrypaceae</taxon>
        <taxon>Eutypa</taxon>
    </lineage>
</organism>
<protein>
    <submittedName>
        <fullName evidence="1">Uncharacterized protein</fullName>
    </submittedName>
</protein>
<sequence>MSSRKGPFKLVTVNTSPDRAQRLIGRLIDALKADYDITHVANCQSIEEVVAKVTAHKPNVLISASMWTSDEAGNIQALARSVVPDIQTHAIPTGLQVERGPDAIVEYLIERVPRLLDT</sequence>
<accession>M7T2C1</accession>
<name>M7T2C1_EUTLA</name>
<dbReference type="OrthoDB" id="2772415at2759"/>
<dbReference type="KEGG" id="ela:UCREL1_9064"/>
<dbReference type="AlphaFoldDB" id="M7T2C1"/>